<evidence type="ECO:0000256" key="1">
    <source>
        <dbReference type="SAM" id="SignalP"/>
    </source>
</evidence>
<dbReference type="OrthoDB" id="262206at2"/>
<reference evidence="2 3" key="1">
    <citation type="submission" date="2019-02" db="EMBL/GenBank/DDBJ databases">
        <title>Deep-cultivation of Planctomycetes and their phenomic and genomic characterization uncovers novel biology.</title>
        <authorList>
            <person name="Wiegand S."/>
            <person name="Jogler M."/>
            <person name="Boedeker C."/>
            <person name="Pinto D."/>
            <person name="Vollmers J."/>
            <person name="Rivas-Marin E."/>
            <person name="Kohn T."/>
            <person name="Peeters S.H."/>
            <person name="Heuer A."/>
            <person name="Rast P."/>
            <person name="Oberbeckmann S."/>
            <person name="Bunk B."/>
            <person name="Jeske O."/>
            <person name="Meyerdierks A."/>
            <person name="Storesund J.E."/>
            <person name="Kallscheuer N."/>
            <person name="Luecker S."/>
            <person name="Lage O.M."/>
            <person name="Pohl T."/>
            <person name="Merkel B.J."/>
            <person name="Hornburger P."/>
            <person name="Mueller R.-W."/>
            <person name="Bruemmer F."/>
            <person name="Labrenz M."/>
            <person name="Spormann A.M."/>
            <person name="Op den Camp H."/>
            <person name="Overmann J."/>
            <person name="Amann R."/>
            <person name="Jetten M.S.M."/>
            <person name="Mascher T."/>
            <person name="Medema M.H."/>
            <person name="Devos D.P."/>
            <person name="Kaster A.-K."/>
            <person name="Ovreas L."/>
            <person name="Rohde M."/>
            <person name="Galperin M.Y."/>
            <person name="Jogler C."/>
        </authorList>
    </citation>
    <scope>NUCLEOTIDE SEQUENCE [LARGE SCALE GENOMIC DNA]</scope>
    <source>
        <strain evidence="2 3">K22_7</strain>
    </source>
</reference>
<feature type="chain" id="PRO_5022137045" evidence="1">
    <location>
        <begin position="20"/>
        <end position="272"/>
    </location>
</feature>
<keyword evidence="3" id="KW-1185">Reference proteome</keyword>
<dbReference type="RefSeq" id="WP_145169461.1">
    <property type="nucleotide sequence ID" value="NZ_CP036525.1"/>
</dbReference>
<name>A0A517N9R8_9BACT</name>
<evidence type="ECO:0000313" key="3">
    <source>
        <dbReference type="Proteomes" id="UP000318538"/>
    </source>
</evidence>
<gene>
    <name evidence="2" type="ORF">K227x_22550</name>
</gene>
<sequence precursor="true">MLKTVALLLTLLSTQVLHADDAGEAAATKVAERIADAKAEIASLPDHPWAGEYCAGDGLGMNLRLWVAPRVGAAFQWHGCLGLYEQNFGTIESNGRYLSIDWRIEYDDPYVTDTRYIVTPFRNSIFLVPAQDVHRFCLAARGVSPMPMMVLSSQSARNQPTLQRPELPAEYQKYLDLDPIQAKVLSVNEPERKKLTDKLDLITQTVILDAGKDKRLFVGMRLEAMKPKLPDRIVTVTDVRATESTAVSETRRQTGKPLLPVKTRWLFHTATW</sequence>
<protein>
    <submittedName>
        <fullName evidence="2">Uncharacterized protein</fullName>
    </submittedName>
</protein>
<proteinExistence type="predicted"/>
<feature type="signal peptide" evidence="1">
    <location>
        <begin position="1"/>
        <end position="19"/>
    </location>
</feature>
<dbReference type="Proteomes" id="UP000318538">
    <property type="component" value="Chromosome"/>
</dbReference>
<dbReference type="EMBL" id="CP036525">
    <property type="protein sequence ID" value="QDT03870.1"/>
    <property type="molecule type" value="Genomic_DNA"/>
</dbReference>
<dbReference type="KEGG" id="rlc:K227x_22550"/>
<accession>A0A517N9R8</accession>
<evidence type="ECO:0000313" key="2">
    <source>
        <dbReference type="EMBL" id="QDT03870.1"/>
    </source>
</evidence>
<dbReference type="AlphaFoldDB" id="A0A517N9R8"/>
<organism evidence="2 3">
    <name type="scientific">Rubripirellula lacrimiformis</name>
    <dbReference type="NCBI Taxonomy" id="1930273"/>
    <lineage>
        <taxon>Bacteria</taxon>
        <taxon>Pseudomonadati</taxon>
        <taxon>Planctomycetota</taxon>
        <taxon>Planctomycetia</taxon>
        <taxon>Pirellulales</taxon>
        <taxon>Pirellulaceae</taxon>
        <taxon>Rubripirellula</taxon>
    </lineage>
</organism>
<keyword evidence="1" id="KW-0732">Signal</keyword>